<dbReference type="Proteomes" id="UP001172155">
    <property type="component" value="Unassembled WGS sequence"/>
</dbReference>
<evidence type="ECO:0000256" key="4">
    <source>
        <dbReference type="ARBA" id="ARBA00038054"/>
    </source>
</evidence>
<proteinExistence type="inferred from homology"/>
<evidence type="ECO:0000313" key="8">
    <source>
        <dbReference type="Proteomes" id="UP001172155"/>
    </source>
</evidence>
<dbReference type="Gene3D" id="2.30.110.10">
    <property type="entry name" value="Electron Transport, Fmn-binding Protein, Chain A"/>
    <property type="match status" value="1"/>
</dbReference>
<dbReference type="EMBL" id="JAUKUD010000007">
    <property type="protein sequence ID" value="KAK0738620.1"/>
    <property type="molecule type" value="Genomic_DNA"/>
</dbReference>
<dbReference type="SUPFAM" id="SSF50475">
    <property type="entry name" value="FMN-binding split barrel"/>
    <property type="match status" value="1"/>
</dbReference>
<dbReference type="InterPro" id="IPR002563">
    <property type="entry name" value="Flavin_Rdtase-like_dom"/>
</dbReference>
<name>A0AA40EG23_9PEZI</name>
<feature type="region of interest" description="Disordered" evidence="5">
    <location>
        <begin position="1"/>
        <end position="100"/>
    </location>
</feature>
<evidence type="ECO:0000256" key="3">
    <source>
        <dbReference type="ARBA" id="ARBA00022643"/>
    </source>
</evidence>
<sequence length="311" mass="33409">MAAQNTANFEAKIKRNPHPDFKKVEASRPPFPASSTFHHVQTPDPNWKFGSGANHLASSTTTTPPNDSLDTPPDDSLNHPPNDTPTVPRHRPIDPHSPTRPSHLNYTLLISSILPRPICLLSTCSPSGLPNLAPFSYFQLISHDPPLFILSFASSLASPKDSLRNLSLTGDCVLNMVSETFLEAANACAVNAPPGASEWDVSGLTPVFDDGRRVARVGEAVVSVEGRVESIREFPSRARPGEVGATMVVVEGTRFWVREDAVDEAGGRVDPGVMRAVGRLGGISYGRVGEGVELPRPDWERDVGGAGGWRG</sequence>
<keyword evidence="2" id="KW-0285">Flavoprotein</keyword>
<feature type="domain" description="Flavin reductase like" evidence="6">
    <location>
        <begin position="111"/>
        <end position="270"/>
    </location>
</feature>
<comment type="similarity">
    <text evidence="4">Belongs to the flavoredoxin family.</text>
</comment>
<comment type="caution">
    <text evidence="7">The sequence shown here is derived from an EMBL/GenBank/DDBJ whole genome shotgun (WGS) entry which is preliminary data.</text>
</comment>
<comment type="cofactor">
    <cofactor evidence="1">
        <name>FMN</name>
        <dbReference type="ChEBI" id="CHEBI:58210"/>
    </cofactor>
</comment>
<dbReference type="SMART" id="SM00903">
    <property type="entry name" value="Flavin_Reduct"/>
    <property type="match status" value="1"/>
</dbReference>
<dbReference type="PANTHER" id="PTHR33798">
    <property type="entry name" value="FLAVOPROTEIN OXYGENASE"/>
    <property type="match status" value="1"/>
</dbReference>
<dbReference type="Pfam" id="PF01613">
    <property type="entry name" value="Flavin_Reduct"/>
    <property type="match status" value="1"/>
</dbReference>
<dbReference type="InterPro" id="IPR012349">
    <property type="entry name" value="Split_barrel_FMN-bd"/>
</dbReference>
<evidence type="ECO:0000313" key="7">
    <source>
        <dbReference type="EMBL" id="KAK0738620.1"/>
    </source>
</evidence>
<dbReference type="GO" id="GO:0010181">
    <property type="term" value="F:FMN binding"/>
    <property type="evidence" value="ECO:0007669"/>
    <property type="project" value="InterPro"/>
</dbReference>
<dbReference type="AlphaFoldDB" id="A0AA40EG23"/>
<evidence type="ECO:0000259" key="6">
    <source>
        <dbReference type="SMART" id="SM00903"/>
    </source>
</evidence>
<keyword evidence="8" id="KW-1185">Reference proteome</keyword>
<dbReference type="PANTHER" id="PTHR33798:SF5">
    <property type="entry name" value="FLAVIN REDUCTASE LIKE DOMAIN-CONTAINING PROTEIN"/>
    <property type="match status" value="1"/>
</dbReference>
<feature type="compositionally biased region" description="Polar residues" evidence="5">
    <location>
        <begin position="56"/>
        <end position="69"/>
    </location>
</feature>
<accession>A0AA40EG23</accession>
<evidence type="ECO:0000256" key="2">
    <source>
        <dbReference type="ARBA" id="ARBA00022630"/>
    </source>
</evidence>
<evidence type="ECO:0000256" key="5">
    <source>
        <dbReference type="SAM" id="MobiDB-lite"/>
    </source>
</evidence>
<protein>
    <submittedName>
        <fullName evidence="7">FMN binding protein</fullName>
    </submittedName>
</protein>
<evidence type="ECO:0000256" key="1">
    <source>
        <dbReference type="ARBA" id="ARBA00001917"/>
    </source>
</evidence>
<feature type="compositionally biased region" description="Basic and acidic residues" evidence="5">
    <location>
        <begin position="11"/>
        <end position="26"/>
    </location>
</feature>
<organism evidence="7 8">
    <name type="scientific">Schizothecium vesticola</name>
    <dbReference type="NCBI Taxonomy" id="314040"/>
    <lineage>
        <taxon>Eukaryota</taxon>
        <taxon>Fungi</taxon>
        <taxon>Dikarya</taxon>
        <taxon>Ascomycota</taxon>
        <taxon>Pezizomycotina</taxon>
        <taxon>Sordariomycetes</taxon>
        <taxon>Sordariomycetidae</taxon>
        <taxon>Sordariales</taxon>
        <taxon>Schizotheciaceae</taxon>
        <taxon>Schizothecium</taxon>
    </lineage>
</organism>
<gene>
    <name evidence="7" type="ORF">B0T18DRAFT_483452</name>
</gene>
<keyword evidence="3" id="KW-0288">FMN</keyword>
<reference evidence="7" key="1">
    <citation type="submission" date="2023-06" db="EMBL/GenBank/DDBJ databases">
        <title>Genome-scale phylogeny and comparative genomics of the fungal order Sordariales.</title>
        <authorList>
            <consortium name="Lawrence Berkeley National Laboratory"/>
            <person name="Hensen N."/>
            <person name="Bonometti L."/>
            <person name="Westerberg I."/>
            <person name="Brannstrom I.O."/>
            <person name="Guillou S."/>
            <person name="Cros-Aarteil S."/>
            <person name="Calhoun S."/>
            <person name="Haridas S."/>
            <person name="Kuo A."/>
            <person name="Mondo S."/>
            <person name="Pangilinan J."/>
            <person name="Riley R."/>
            <person name="LaButti K."/>
            <person name="Andreopoulos B."/>
            <person name="Lipzen A."/>
            <person name="Chen C."/>
            <person name="Yanf M."/>
            <person name="Daum C."/>
            <person name="Ng V."/>
            <person name="Clum A."/>
            <person name="Steindorff A."/>
            <person name="Ohm R."/>
            <person name="Martin F."/>
            <person name="Silar P."/>
            <person name="Natvig D."/>
            <person name="Lalanne C."/>
            <person name="Gautier V."/>
            <person name="Ament-velasquez S.L."/>
            <person name="Kruys A."/>
            <person name="Hutchinson M.I."/>
            <person name="Powell A.J."/>
            <person name="Barry K."/>
            <person name="Miller A.N."/>
            <person name="Grigoriev I.V."/>
            <person name="Debuchy R."/>
            <person name="Gladieux P."/>
            <person name="Thoren M.H."/>
            <person name="Johannesson H."/>
        </authorList>
    </citation>
    <scope>NUCLEOTIDE SEQUENCE</scope>
    <source>
        <strain evidence="7">SMH3187-1</strain>
    </source>
</reference>